<keyword evidence="3" id="KW-1185">Reference proteome</keyword>
<name>A0AAE3XP46_9BACT</name>
<comment type="caution">
    <text evidence="2">The sequence shown here is derived from an EMBL/GenBank/DDBJ whole genome shotgun (WGS) entry which is preliminary data.</text>
</comment>
<reference evidence="2" key="1">
    <citation type="submission" date="2023-07" db="EMBL/GenBank/DDBJ databases">
        <title>Genomic Encyclopedia of Type Strains, Phase IV (KMG-IV): sequencing the most valuable type-strain genomes for metagenomic binning, comparative biology and taxonomic classification.</title>
        <authorList>
            <person name="Goeker M."/>
        </authorList>
    </citation>
    <scope>NUCLEOTIDE SEQUENCE</scope>
    <source>
        <strain evidence="2">DSM 26174</strain>
    </source>
</reference>
<keyword evidence="1" id="KW-0812">Transmembrane</keyword>
<evidence type="ECO:0000313" key="3">
    <source>
        <dbReference type="Proteomes" id="UP001185092"/>
    </source>
</evidence>
<proteinExistence type="predicted"/>
<keyword evidence="1" id="KW-0472">Membrane</keyword>
<dbReference type="RefSeq" id="WP_309942306.1">
    <property type="nucleotide sequence ID" value="NZ_AP025306.1"/>
</dbReference>
<gene>
    <name evidence="2" type="ORF">HNQ88_004578</name>
</gene>
<evidence type="ECO:0000256" key="1">
    <source>
        <dbReference type="SAM" id="Phobius"/>
    </source>
</evidence>
<dbReference type="PROSITE" id="PS51257">
    <property type="entry name" value="PROKAR_LIPOPROTEIN"/>
    <property type="match status" value="1"/>
</dbReference>
<accession>A0AAE3XP46</accession>
<dbReference type="Proteomes" id="UP001185092">
    <property type="component" value="Unassembled WGS sequence"/>
</dbReference>
<sequence>MRKKKYRQIGVHSIFSIGCGFIITVFLGMFIFDYNSFRKRYTGYSYDDLKSVSTVIDDVESYSFMNSNELDSVLLDSMQYLKVNCFTLKHSSDLDKFIKSLSDTVLNDKDKRYMRGQISNELLLWDNERLVNTWCLTPRDFAQINRSDTVDYWEEFRANFGNYGHHHYSRPIFNHSKTLCVIEYSWQADWLAGSGGIQLYKKVNGKWQLLKEMNLWIS</sequence>
<dbReference type="EMBL" id="JAVDQD010000008">
    <property type="protein sequence ID" value="MDR6241491.1"/>
    <property type="molecule type" value="Genomic_DNA"/>
</dbReference>
<protein>
    <submittedName>
        <fullName evidence="2">Uncharacterized protein</fullName>
    </submittedName>
</protein>
<evidence type="ECO:0000313" key="2">
    <source>
        <dbReference type="EMBL" id="MDR6241491.1"/>
    </source>
</evidence>
<organism evidence="2 3">
    <name type="scientific">Aureibacter tunicatorum</name>
    <dbReference type="NCBI Taxonomy" id="866807"/>
    <lineage>
        <taxon>Bacteria</taxon>
        <taxon>Pseudomonadati</taxon>
        <taxon>Bacteroidota</taxon>
        <taxon>Cytophagia</taxon>
        <taxon>Cytophagales</taxon>
        <taxon>Persicobacteraceae</taxon>
        <taxon>Aureibacter</taxon>
    </lineage>
</organism>
<feature type="transmembrane region" description="Helical" evidence="1">
    <location>
        <begin position="12"/>
        <end position="32"/>
    </location>
</feature>
<keyword evidence="1" id="KW-1133">Transmembrane helix</keyword>
<dbReference type="AlphaFoldDB" id="A0AAE3XP46"/>